<proteinExistence type="predicted"/>
<comment type="caution">
    <text evidence="1">The sequence shown here is derived from an EMBL/GenBank/DDBJ whole genome shotgun (WGS) entry which is preliminary data.</text>
</comment>
<reference evidence="1 2" key="1">
    <citation type="journal article" date="2016" name="Nat. Commun.">
        <title>Thousands of microbial genomes shed light on interconnected biogeochemical processes in an aquifer system.</title>
        <authorList>
            <person name="Anantharaman K."/>
            <person name="Brown C.T."/>
            <person name="Hug L.A."/>
            <person name="Sharon I."/>
            <person name="Castelle C.J."/>
            <person name="Probst A.J."/>
            <person name="Thomas B.C."/>
            <person name="Singh A."/>
            <person name="Wilkins M.J."/>
            <person name="Karaoz U."/>
            <person name="Brodie E.L."/>
            <person name="Williams K.H."/>
            <person name="Hubbard S.S."/>
            <person name="Banfield J.F."/>
        </authorList>
    </citation>
    <scope>NUCLEOTIDE SEQUENCE [LARGE SCALE GENOMIC DNA]</scope>
</reference>
<evidence type="ECO:0000313" key="1">
    <source>
        <dbReference type="EMBL" id="OGI98203.1"/>
    </source>
</evidence>
<accession>A0A1F6XVT5</accession>
<evidence type="ECO:0000313" key="2">
    <source>
        <dbReference type="Proteomes" id="UP000176479"/>
    </source>
</evidence>
<name>A0A1F6XVT5_9BACT</name>
<sequence length="98" mass="11168">MCLVRKRVQKKQSNPKMKLFNQKTLESLQKAGKTLKFVANPHQGILVTITKSDDGEDFYGQGPGGGDHFLEEMERAFEEALDASNQKKRSKNERKKTK</sequence>
<gene>
    <name evidence="1" type="ORF">A3H53_03600</name>
</gene>
<dbReference type="EMBL" id="MFVK01000039">
    <property type="protein sequence ID" value="OGI98203.1"/>
    <property type="molecule type" value="Genomic_DNA"/>
</dbReference>
<dbReference type="Proteomes" id="UP000176479">
    <property type="component" value="Unassembled WGS sequence"/>
</dbReference>
<dbReference type="AlphaFoldDB" id="A0A1F6XVT5"/>
<protein>
    <submittedName>
        <fullName evidence="1">Uncharacterized protein</fullName>
    </submittedName>
</protein>
<organism evidence="1 2">
    <name type="scientific">Candidatus Nomurabacteria bacterium RIFCSPLOWO2_02_FULL_40_10</name>
    <dbReference type="NCBI Taxonomy" id="1801786"/>
    <lineage>
        <taxon>Bacteria</taxon>
        <taxon>Candidatus Nomuraibacteriota</taxon>
    </lineage>
</organism>